<dbReference type="Pfam" id="PF03401">
    <property type="entry name" value="TctC"/>
    <property type="match status" value="1"/>
</dbReference>
<dbReference type="Proteomes" id="UP000269301">
    <property type="component" value="Unassembled WGS sequence"/>
</dbReference>
<protein>
    <submittedName>
        <fullName evidence="3">Tripartite tricarboxylate transporter substrate binding protein</fullName>
    </submittedName>
</protein>
<dbReference type="InterPro" id="IPR005064">
    <property type="entry name" value="BUG"/>
</dbReference>
<keyword evidence="2" id="KW-0732">Signal</keyword>
<comment type="similarity">
    <text evidence="1">Belongs to the UPF0065 (bug) family.</text>
</comment>
<dbReference type="PANTHER" id="PTHR42928:SF5">
    <property type="entry name" value="BLR1237 PROTEIN"/>
    <property type="match status" value="1"/>
</dbReference>
<feature type="chain" id="PRO_5038772271" evidence="2">
    <location>
        <begin position="18"/>
        <end position="314"/>
    </location>
</feature>
<dbReference type="InterPro" id="IPR042100">
    <property type="entry name" value="Bug_dom1"/>
</dbReference>
<evidence type="ECO:0000313" key="3">
    <source>
        <dbReference type="EMBL" id="RKQ35735.1"/>
    </source>
</evidence>
<dbReference type="RefSeq" id="WP_121203401.1">
    <property type="nucleotide sequence ID" value="NZ_RBZP01000002.1"/>
</dbReference>
<dbReference type="PANTHER" id="PTHR42928">
    <property type="entry name" value="TRICARBOXYLATE-BINDING PROTEIN"/>
    <property type="match status" value="1"/>
</dbReference>
<gene>
    <name evidence="3" type="ORF">D8M06_05590</name>
</gene>
<dbReference type="CDD" id="cd07012">
    <property type="entry name" value="PBP2_Bug_TTT"/>
    <property type="match status" value="1"/>
</dbReference>
<accession>A0A495A8V1</accession>
<dbReference type="AlphaFoldDB" id="A0A495A8V1"/>
<dbReference type="Gene3D" id="3.40.190.10">
    <property type="entry name" value="Periplasmic binding protein-like II"/>
    <property type="match status" value="1"/>
</dbReference>
<reference evidence="3 4" key="1">
    <citation type="journal article" date="2016" name="Int. J. Syst. Evol. Microbiol.">
        <title>Oceanobacillus halophilus sp. nov., a novel moderately halophilic bacterium from a hypersaline lake.</title>
        <authorList>
            <person name="Amoozegar M.A."/>
            <person name="Bagheri M."/>
            <person name="Makhdoumi A."/>
            <person name="Nikou M.M."/>
            <person name="Fazeli S.A.S."/>
            <person name="Schumann P."/>
            <person name="Sproer C."/>
            <person name="Sanchez-Porro C."/>
            <person name="Ventosa A."/>
        </authorList>
    </citation>
    <scope>NUCLEOTIDE SEQUENCE [LARGE SCALE GENOMIC DNA]</scope>
    <source>
        <strain evidence="3 4">DSM 23996</strain>
    </source>
</reference>
<organism evidence="3 4">
    <name type="scientific">Oceanobacillus halophilus</name>
    <dbReference type="NCBI Taxonomy" id="930130"/>
    <lineage>
        <taxon>Bacteria</taxon>
        <taxon>Bacillati</taxon>
        <taxon>Bacillota</taxon>
        <taxon>Bacilli</taxon>
        <taxon>Bacillales</taxon>
        <taxon>Bacillaceae</taxon>
        <taxon>Oceanobacillus</taxon>
    </lineage>
</organism>
<comment type="caution">
    <text evidence="3">The sequence shown here is derived from an EMBL/GenBank/DDBJ whole genome shotgun (WGS) entry which is preliminary data.</text>
</comment>
<keyword evidence="4" id="KW-1185">Reference proteome</keyword>
<feature type="signal peptide" evidence="2">
    <location>
        <begin position="1"/>
        <end position="17"/>
    </location>
</feature>
<evidence type="ECO:0000256" key="2">
    <source>
        <dbReference type="SAM" id="SignalP"/>
    </source>
</evidence>
<name>A0A495A8V1_9BACI</name>
<evidence type="ECO:0000256" key="1">
    <source>
        <dbReference type="ARBA" id="ARBA00006987"/>
    </source>
</evidence>
<dbReference type="OrthoDB" id="8881899at2"/>
<dbReference type="SUPFAM" id="SSF53850">
    <property type="entry name" value="Periplasmic binding protein-like II"/>
    <property type="match status" value="1"/>
</dbReference>
<sequence length="314" mass="34448">MVILLLVLILSACSDGASDSGDSDYPKKPVTLMLPYGSGGTTDLYFREFTNIAEEHLGQRIVIKNETGGGGLSMYSSLVNADPDGYTMAAGMGTSLYAINPHLDLMDHDGDDFTLVSPAMQYQYVFVAPSDAPYQTFEELIEYSKENSLTFAASSTTNHLFAETVNKAENFDLQWKIVNYTSDSESIAAVLGGHVDFTLVSPIAVSGSEQAGDINYLAVTPEKFESHPDVPTMDELGYDLDITAMIGIGGPKGLPSEVEAKWEDVINKTLKDPKLIEFAAKNHYTLPNMSQEEMDNFFTKQRERFGEVIDRVVE</sequence>
<dbReference type="PIRSF" id="PIRSF017082">
    <property type="entry name" value="YflP"/>
    <property type="match status" value="1"/>
</dbReference>
<proteinExistence type="inferred from homology"/>
<dbReference type="Gene3D" id="3.40.190.150">
    <property type="entry name" value="Bordetella uptake gene, domain 1"/>
    <property type="match status" value="1"/>
</dbReference>
<dbReference type="EMBL" id="RBZP01000002">
    <property type="protein sequence ID" value="RKQ35735.1"/>
    <property type="molecule type" value="Genomic_DNA"/>
</dbReference>
<evidence type="ECO:0000313" key="4">
    <source>
        <dbReference type="Proteomes" id="UP000269301"/>
    </source>
</evidence>